<dbReference type="Proteomes" id="UP001180825">
    <property type="component" value="Unassembled WGS sequence"/>
</dbReference>
<feature type="transmembrane region" description="Helical" evidence="1">
    <location>
        <begin position="36"/>
        <end position="60"/>
    </location>
</feature>
<dbReference type="EMBL" id="JAVDXV010000008">
    <property type="protein sequence ID" value="MDR7334961.1"/>
    <property type="molecule type" value="Genomic_DNA"/>
</dbReference>
<keyword evidence="3" id="KW-1185">Reference proteome</keyword>
<feature type="transmembrane region" description="Helical" evidence="1">
    <location>
        <begin position="288"/>
        <end position="306"/>
    </location>
</feature>
<keyword evidence="1" id="KW-1133">Transmembrane helix</keyword>
<dbReference type="InterPro" id="IPR005625">
    <property type="entry name" value="PepSY-ass_TM"/>
</dbReference>
<feature type="transmembrane region" description="Helical" evidence="1">
    <location>
        <begin position="242"/>
        <end position="267"/>
    </location>
</feature>
<evidence type="ECO:0000313" key="3">
    <source>
        <dbReference type="Proteomes" id="UP001180825"/>
    </source>
</evidence>
<protein>
    <submittedName>
        <fullName evidence="2">Iron-regulated membrane protein</fullName>
    </submittedName>
</protein>
<gene>
    <name evidence="2" type="ORF">J2X21_004125</name>
</gene>
<sequence>MYGSDASRITAAGGPVRLILRSWPPVRRWLYWTHRWLGVIGCLMFVMWLLSGLVMMYVGYPSLTAAERLAGLAPLRTGQARLSAADALARLPPEVREQAPRRIVLEMLADGAGGTAIPVWRILDAKGRAHAWSAVDGQPLRAFGAEQALWIARSFTGQSGGHVAETLQRDQWTVPQGLDLLRPLHRVEMGDAAGTELYVSSVSGEVVRDTTRHERVWNWLGAVPHWIYFTPLRADAPLWRDVVIWVSGICIVSAVTGLVIGVMRLRLRERYRNGRRTPYSGWMRWHHVAGLVGGVFVLTWVVSGWLSMDPNRWFQRAAPDSAGLARWHGPLDAAALKLAALQAPMPDARELELLSFDGRLLLQWRDGAGVSRVVDAATGAPLQLGEADIRAAAGRMKPGDAITGLQWLQQEDAHWYSHHNRRVTPVWRVSFADAAGTWLHVDPASGRILGTSTATSRVRRWLFNAPHSFDFPWLIRHRPAWDGVMWVLSAVGLVVSVSGVVLGWRRLRKGRPS</sequence>
<evidence type="ECO:0000313" key="2">
    <source>
        <dbReference type="EMBL" id="MDR7334961.1"/>
    </source>
</evidence>
<accession>A0ABU2ACP6</accession>
<name>A0ABU2ACP6_9BURK</name>
<dbReference type="RefSeq" id="WP_310331690.1">
    <property type="nucleotide sequence ID" value="NZ_JAVDXV010000008.1"/>
</dbReference>
<keyword evidence="1" id="KW-0472">Membrane</keyword>
<dbReference type="PANTHER" id="PTHR34219">
    <property type="entry name" value="IRON-REGULATED INNER MEMBRANE PROTEIN-RELATED"/>
    <property type="match status" value="1"/>
</dbReference>
<keyword evidence="1" id="KW-0812">Transmembrane</keyword>
<dbReference type="PANTHER" id="PTHR34219:SF6">
    <property type="entry name" value="BLR3280 PROTEIN"/>
    <property type="match status" value="1"/>
</dbReference>
<reference evidence="2 3" key="1">
    <citation type="submission" date="2023-07" db="EMBL/GenBank/DDBJ databases">
        <title>Sorghum-associated microbial communities from plants grown in Nebraska, USA.</title>
        <authorList>
            <person name="Schachtman D."/>
        </authorList>
    </citation>
    <scope>NUCLEOTIDE SEQUENCE [LARGE SCALE GENOMIC DNA]</scope>
    <source>
        <strain evidence="2 3">BE316</strain>
    </source>
</reference>
<organism evidence="2 3">
    <name type="scientific">Roseateles asaccharophilus</name>
    <dbReference type="NCBI Taxonomy" id="582607"/>
    <lineage>
        <taxon>Bacteria</taxon>
        <taxon>Pseudomonadati</taxon>
        <taxon>Pseudomonadota</taxon>
        <taxon>Betaproteobacteria</taxon>
        <taxon>Burkholderiales</taxon>
        <taxon>Sphaerotilaceae</taxon>
        <taxon>Roseateles</taxon>
    </lineage>
</organism>
<evidence type="ECO:0000256" key="1">
    <source>
        <dbReference type="SAM" id="Phobius"/>
    </source>
</evidence>
<comment type="caution">
    <text evidence="2">The sequence shown here is derived from an EMBL/GenBank/DDBJ whole genome shotgun (WGS) entry which is preliminary data.</text>
</comment>
<feature type="transmembrane region" description="Helical" evidence="1">
    <location>
        <begin position="483"/>
        <end position="504"/>
    </location>
</feature>
<proteinExistence type="predicted"/>